<name>A0A2V2MZU4_9EURY</name>
<dbReference type="Gene3D" id="3.40.630.30">
    <property type="match status" value="1"/>
</dbReference>
<dbReference type="PROSITE" id="PS51186">
    <property type="entry name" value="GNAT"/>
    <property type="match status" value="1"/>
</dbReference>
<comment type="caution">
    <text evidence="2">The sequence shown here is derived from an EMBL/GenBank/DDBJ whole genome shotgun (WGS) entry which is preliminary data.</text>
</comment>
<reference evidence="2 3" key="1">
    <citation type="submission" date="2018-05" db="EMBL/GenBank/DDBJ databases">
        <title>Draft genome of Methanospirillum lacunae Ki8-1.</title>
        <authorList>
            <person name="Dueholm M.S."/>
            <person name="Nielsen P.H."/>
            <person name="Bakmann L.F."/>
            <person name="Otzen D.E."/>
        </authorList>
    </citation>
    <scope>NUCLEOTIDE SEQUENCE [LARGE SCALE GENOMIC DNA]</scope>
    <source>
        <strain evidence="2 3">Ki8-1</strain>
    </source>
</reference>
<dbReference type="InterPro" id="IPR053144">
    <property type="entry name" value="Acetyltransferase_Butenolide"/>
</dbReference>
<dbReference type="GO" id="GO:0016747">
    <property type="term" value="F:acyltransferase activity, transferring groups other than amino-acyl groups"/>
    <property type="evidence" value="ECO:0007669"/>
    <property type="project" value="InterPro"/>
</dbReference>
<dbReference type="InterPro" id="IPR016181">
    <property type="entry name" value="Acyl_CoA_acyltransferase"/>
</dbReference>
<evidence type="ECO:0000313" key="2">
    <source>
        <dbReference type="EMBL" id="PWR72999.1"/>
    </source>
</evidence>
<dbReference type="PANTHER" id="PTHR43233:SF1">
    <property type="entry name" value="FAMILY N-ACETYLTRANSFERASE, PUTATIVE (AFU_ORTHOLOGUE AFUA_6G03350)-RELATED"/>
    <property type="match status" value="1"/>
</dbReference>
<gene>
    <name evidence="2" type="ORF">DK846_05840</name>
</gene>
<dbReference type="Pfam" id="PF13508">
    <property type="entry name" value="Acetyltransf_7"/>
    <property type="match status" value="1"/>
</dbReference>
<dbReference type="SUPFAM" id="SSF55729">
    <property type="entry name" value="Acyl-CoA N-acyltransferases (Nat)"/>
    <property type="match status" value="1"/>
</dbReference>
<dbReference type="Proteomes" id="UP000245657">
    <property type="component" value="Unassembled WGS sequence"/>
</dbReference>
<feature type="domain" description="N-acetyltransferase" evidence="1">
    <location>
        <begin position="19"/>
        <end position="148"/>
    </location>
</feature>
<dbReference type="OrthoDB" id="87545at2157"/>
<protein>
    <submittedName>
        <fullName evidence="2">N-acetyltransferase</fullName>
    </submittedName>
</protein>
<dbReference type="EMBL" id="QGMY01000005">
    <property type="protein sequence ID" value="PWR72999.1"/>
    <property type="molecule type" value="Genomic_DNA"/>
</dbReference>
<keyword evidence="2" id="KW-0808">Transferase</keyword>
<dbReference type="CDD" id="cd04301">
    <property type="entry name" value="NAT_SF"/>
    <property type="match status" value="1"/>
</dbReference>
<dbReference type="PANTHER" id="PTHR43233">
    <property type="entry name" value="FAMILY N-ACETYLTRANSFERASE, PUTATIVE (AFU_ORTHOLOGUE AFUA_6G03350)-RELATED"/>
    <property type="match status" value="1"/>
</dbReference>
<proteinExistence type="predicted"/>
<dbReference type="InterPro" id="IPR000182">
    <property type="entry name" value="GNAT_dom"/>
</dbReference>
<dbReference type="AlphaFoldDB" id="A0A2V2MZU4"/>
<dbReference type="RefSeq" id="WP_109968004.1">
    <property type="nucleotide sequence ID" value="NZ_CP176093.1"/>
</dbReference>
<accession>A0A2V2MZU4</accession>
<dbReference type="GeneID" id="97548932"/>
<evidence type="ECO:0000259" key="1">
    <source>
        <dbReference type="PROSITE" id="PS51186"/>
    </source>
</evidence>
<evidence type="ECO:0000313" key="3">
    <source>
        <dbReference type="Proteomes" id="UP000245657"/>
    </source>
</evidence>
<organism evidence="2 3">
    <name type="scientific">Methanospirillum lacunae</name>
    <dbReference type="NCBI Taxonomy" id="668570"/>
    <lineage>
        <taxon>Archaea</taxon>
        <taxon>Methanobacteriati</taxon>
        <taxon>Methanobacteriota</taxon>
        <taxon>Stenosarchaea group</taxon>
        <taxon>Methanomicrobia</taxon>
        <taxon>Methanomicrobiales</taxon>
        <taxon>Methanospirillaceae</taxon>
        <taxon>Methanospirillum</taxon>
    </lineage>
</organism>
<sequence>MTTISTLEISTPGGIVTVTKVTSARTGDMRVLYQAGDWWDDSWDETLLSAIVQKSFAFVAAVAPDGNWIGMGRLISDGVSDAYMQDIVVLPEWEGHGIGSAIVKCLVMICKECGIDWIGTISEPETEYFYRRFGFARMNRYTPMRYER</sequence>
<keyword evidence="3" id="KW-1185">Reference proteome</keyword>